<evidence type="ECO:0000256" key="5">
    <source>
        <dbReference type="ARBA" id="ARBA00023089"/>
    </source>
</evidence>
<evidence type="ECO:0000256" key="2">
    <source>
        <dbReference type="ARBA" id="ARBA00022473"/>
    </source>
</evidence>
<evidence type="ECO:0000313" key="9">
    <source>
        <dbReference type="Proteomes" id="UP000324897"/>
    </source>
</evidence>
<evidence type="ECO:0008006" key="10">
    <source>
        <dbReference type="Google" id="ProtNLM"/>
    </source>
</evidence>
<dbReference type="AlphaFoldDB" id="A0A5J9T333"/>
<dbReference type="InterPro" id="IPR040353">
    <property type="entry name" value="FLX/FLX-like"/>
</dbReference>
<keyword evidence="2" id="KW-0217">Developmental protein</keyword>
<keyword evidence="3" id="KW-0221">Differentiation</keyword>
<dbReference type="Proteomes" id="UP000324897">
    <property type="component" value="Unassembled WGS sequence"/>
</dbReference>
<keyword evidence="5" id="KW-0287">Flowering</keyword>
<accession>A0A5J9T333</accession>
<keyword evidence="4 6" id="KW-0175">Coiled coil</keyword>
<dbReference type="EMBL" id="RWGY01000051">
    <property type="protein sequence ID" value="TVU05789.1"/>
    <property type="molecule type" value="Genomic_DNA"/>
</dbReference>
<sequence length="268" mass="30543">MAGRHRAPRQYYDEPRGFRDDQPPPLVRSRSISPRRLEEELSSRRGEMRRIREDNQRLADEIVNLRQAKPRLKEDLHVASQAIPKLRAEKALELRELTQRNLKLEAELRTLEPLRQDALHLRSEAGKLQSLKQELSAKVQDLLKELEHQKSESQKIPAMISERDALRQELIQTRATLEYEKQAKPELTAQVQAMEKDLVAMAQEAEKLRADIAKRRAPSFSSQGPYGASLSTPGMGLQGIYDGGYPSVGSRYGTGPWGSHDPHGYPRQ</sequence>
<evidence type="ECO:0000256" key="3">
    <source>
        <dbReference type="ARBA" id="ARBA00022782"/>
    </source>
</evidence>
<dbReference type="Gramene" id="TVU05789">
    <property type="protein sequence ID" value="TVU05789"/>
    <property type="gene ID" value="EJB05_48972"/>
</dbReference>
<evidence type="ECO:0000256" key="4">
    <source>
        <dbReference type="ARBA" id="ARBA00023054"/>
    </source>
</evidence>
<dbReference type="PANTHER" id="PTHR33405:SF19">
    <property type="entry name" value="OS08G0430100 PROTEIN"/>
    <property type="match status" value="1"/>
</dbReference>
<feature type="compositionally biased region" description="Basic and acidic residues" evidence="7">
    <location>
        <begin position="11"/>
        <end position="22"/>
    </location>
</feature>
<reference evidence="8 9" key="1">
    <citation type="journal article" date="2019" name="Sci. Rep.">
        <title>A high-quality genome of Eragrostis curvula grass provides insights into Poaceae evolution and supports new strategies to enhance forage quality.</title>
        <authorList>
            <person name="Carballo J."/>
            <person name="Santos B.A.C.M."/>
            <person name="Zappacosta D."/>
            <person name="Garbus I."/>
            <person name="Selva J.P."/>
            <person name="Gallo C.A."/>
            <person name="Diaz A."/>
            <person name="Albertini E."/>
            <person name="Caccamo M."/>
            <person name="Echenique V."/>
        </authorList>
    </citation>
    <scope>NUCLEOTIDE SEQUENCE [LARGE SCALE GENOMIC DNA]</scope>
    <source>
        <strain evidence="9">cv. Victoria</strain>
        <tissue evidence="8">Leaf</tissue>
    </source>
</reference>
<feature type="compositionally biased region" description="Basic and acidic residues" evidence="7">
    <location>
        <begin position="35"/>
        <end position="48"/>
    </location>
</feature>
<feature type="region of interest" description="Disordered" evidence="7">
    <location>
        <begin position="1"/>
        <end position="48"/>
    </location>
</feature>
<gene>
    <name evidence="8" type="ORF">EJB05_48972</name>
</gene>
<comment type="similarity">
    <text evidence="1">Belongs to the FLX family.</text>
</comment>
<name>A0A5J9T333_9POAL</name>
<dbReference type="GO" id="GO:0030154">
    <property type="term" value="P:cell differentiation"/>
    <property type="evidence" value="ECO:0007669"/>
    <property type="project" value="UniProtKB-KW"/>
</dbReference>
<protein>
    <recommendedName>
        <fullName evidence="10">Protein FLX-like 3</fullName>
    </recommendedName>
</protein>
<proteinExistence type="inferred from homology"/>
<feature type="coiled-coil region" evidence="6">
    <location>
        <begin position="48"/>
        <end position="152"/>
    </location>
</feature>
<evidence type="ECO:0000313" key="8">
    <source>
        <dbReference type="EMBL" id="TVU05789.1"/>
    </source>
</evidence>
<dbReference type="PANTHER" id="PTHR33405">
    <property type="entry name" value="PROTEIN FLX-LIKE 2"/>
    <property type="match status" value="1"/>
</dbReference>
<comment type="caution">
    <text evidence="8">The sequence shown here is derived from an EMBL/GenBank/DDBJ whole genome shotgun (WGS) entry which is preliminary data.</text>
</comment>
<dbReference type="GO" id="GO:0009908">
    <property type="term" value="P:flower development"/>
    <property type="evidence" value="ECO:0007669"/>
    <property type="project" value="UniProtKB-KW"/>
</dbReference>
<evidence type="ECO:0000256" key="7">
    <source>
        <dbReference type="SAM" id="MobiDB-lite"/>
    </source>
</evidence>
<organism evidence="8 9">
    <name type="scientific">Eragrostis curvula</name>
    <name type="common">weeping love grass</name>
    <dbReference type="NCBI Taxonomy" id="38414"/>
    <lineage>
        <taxon>Eukaryota</taxon>
        <taxon>Viridiplantae</taxon>
        <taxon>Streptophyta</taxon>
        <taxon>Embryophyta</taxon>
        <taxon>Tracheophyta</taxon>
        <taxon>Spermatophyta</taxon>
        <taxon>Magnoliopsida</taxon>
        <taxon>Liliopsida</taxon>
        <taxon>Poales</taxon>
        <taxon>Poaceae</taxon>
        <taxon>PACMAD clade</taxon>
        <taxon>Chloridoideae</taxon>
        <taxon>Eragrostideae</taxon>
        <taxon>Eragrostidinae</taxon>
        <taxon>Eragrostis</taxon>
    </lineage>
</organism>
<evidence type="ECO:0000256" key="6">
    <source>
        <dbReference type="SAM" id="Coils"/>
    </source>
</evidence>
<keyword evidence="9" id="KW-1185">Reference proteome</keyword>
<evidence type="ECO:0000256" key="1">
    <source>
        <dbReference type="ARBA" id="ARBA00005405"/>
    </source>
</evidence>
<dbReference type="OrthoDB" id="1902464at2759"/>